<protein>
    <recommendedName>
        <fullName evidence="5">PAS domain-containing protein</fullName>
    </recommendedName>
</protein>
<feature type="compositionally biased region" description="Basic and acidic residues" evidence="4">
    <location>
        <begin position="189"/>
        <end position="198"/>
    </location>
</feature>
<evidence type="ECO:0000313" key="7">
    <source>
        <dbReference type="Proteomes" id="UP000654075"/>
    </source>
</evidence>
<dbReference type="Proteomes" id="UP000654075">
    <property type="component" value="Unassembled WGS sequence"/>
</dbReference>
<evidence type="ECO:0000313" key="6">
    <source>
        <dbReference type="EMBL" id="CAE8622236.1"/>
    </source>
</evidence>
<dbReference type="EMBL" id="CAJNNV010027923">
    <property type="protein sequence ID" value="CAE8622236.1"/>
    <property type="molecule type" value="Genomic_DNA"/>
</dbReference>
<feature type="non-terminal residue" evidence="6">
    <location>
        <position position="1"/>
    </location>
</feature>
<sequence>HAIHHMDQAVSLADPQLEDCPLIGCSDGFERITGYSRSDILGLNCRFLNQGCDMDLHLRCALRSATVNGDEFVGILVNRRRNGELFKNLLHMKTVFVRGKAFVLAVQADVTHLELDLTDTATVSLLRQAPGKIFSSNLDAWVHKQLAFFLGQAVPQELSDWNLPFDVDQRSSSSSSSRPRLHSVPVLEQDPRSGESLRGHQGPSADRALSRQEIDRRFQNSDGADEDGAWPTYEGFPEGDSAPQASMHIASRQASTSLGSKGHPNECTECQFHFFSNAGCRMGADCRFCHEFHPRKCNKKNKRILKRLGTSEGGQGEGQSISGPSPDMSKPFEETDSVVKSLTYLKEVFADKTRAPRATFVVGQKVRLHPWVETSVPMTSELQDLMDSIVFSVDPPLP</sequence>
<dbReference type="PANTHER" id="PTHR47429:SF2">
    <property type="entry name" value="PROTEIN TWIN LOV 1"/>
    <property type="match status" value="1"/>
</dbReference>
<accession>A0A813GDI2</accession>
<dbReference type="OrthoDB" id="447251at2759"/>
<evidence type="ECO:0000256" key="2">
    <source>
        <dbReference type="ARBA" id="ARBA00022643"/>
    </source>
</evidence>
<dbReference type="NCBIfam" id="TIGR00229">
    <property type="entry name" value="sensory_box"/>
    <property type="match status" value="1"/>
</dbReference>
<keyword evidence="7" id="KW-1185">Reference proteome</keyword>
<dbReference type="SUPFAM" id="SSF55785">
    <property type="entry name" value="PYP-like sensor domain (PAS domain)"/>
    <property type="match status" value="1"/>
</dbReference>
<organism evidence="6 7">
    <name type="scientific">Polarella glacialis</name>
    <name type="common">Dinoflagellate</name>
    <dbReference type="NCBI Taxonomy" id="89957"/>
    <lineage>
        <taxon>Eukaryota</taxon>
        <taxon>Sar</taxon>
        <taxon>Alveolata</taxon>
        <taxon>Dinophyceae</taxon>
        <taxon>Suessiales</taxon>
        <taxon>Suessiaceae</taxon>
        <taxon>Polarella</taxon>
    </lineage>
</organism>
<feature type="compositionally biased region" description="Basic and acidic residues" evidence="4">
    <location>
        <begin position="208"/>
        <end position="219"/>
    </location>
</feature>
<evidence type="ECO:0000256" key="1">
    <source>
        <dbReference type="ARBA" id="ARBA00022630"/>
    </source>
</evidence>
<feature type="domain" description="PAS" evidence="5">
    <location>
        <begin position="18"/>
        <end position="111"/>
    </location>
</feature>
<gene>
    <name evidence="6" type="ORF">PGLA1383_LOCUS39693</name>
</gene>
<evidence type="ECO:0000256" key="4">
    <source>
        <dbReference type="SAM" id="MobiDB-lite"/>
    </source>
</evidence>
<proteinExistence type="predicted"/>
<feature type="region of interest" description="Disordered" evidence="4">
    <location>
        <begin position="169"/>
        <end position="243"/>
    </location>
</feature>
<evidence type="ECO:0000256" key="3">
    <source>
        <dbReference type="ARBA" id="ARBA00022991"/>
    </source>
</evidence>
<keyword evidence="1" id="KW-0285">Flavoprotein</keyword>
<dbReference type="PANTHER" id="PTHR47429">
    <property type="entry name" value="PROTEIN TWIN LOV 1"/>
    <property type="match status" value="1"/>
</dbReference>
<reference evidence="6" key="1">
    <citation type="submission" date="2021-02" db="EMBL/GenBank/DDBJ databases">
        <authorList>
            <person name="Dougan E. K."/>
            <person name="Rhodes N."/>
            <person name="Thang M."/>
            <person name="Chan C."/>
        </authorList>
    </citation>
    <scope>NUCLEOTIDE SEQUENCE</scope>
</reference>
<evidence type="ECO:0000259" key="5">
    <source>
        <dbReference type="Pfam" id="PF13426"/>
    </source>
</evidence>
<dbReference type="Pfam" id="PF13426">
    <property type="entry name" value="PAS_9"/>
    <property type="match status" value="1"/>
</dbReference>
<dbReference type="Gene3D" id="3.30.450.20">
    <property type="entry name" value="PAS domain"/>
    <property type="match status" value="1"/>
</dbReference>
<feature type="region of interest" description="Disordered" evidence="4">
    <location>
        <begin position="307"/>
        <end position="333"/>
    </location>
</feature>
<dbReference type="AlphaFoldDB" id="A0A813GDI2"/>
<dbReference type="InterPro" id="IPR035965">
    <property type="entry name" value="PAS-like_dom_sf"/>
</dbReference>
<keyword evidence="2" id="KW-0288">FMN</keyword>
<dbReference type="GO" id="GO:0005634">
    <property type="term" value="C:nucleus"/>
    <property type="evidence" value="ECO:0007669"/>
    <property type="project" value="TreeGrafter"/>
</dbReference>
<name>A0A813GDI2_POLGL</name>
<keyword evidence="3" id="KW-0157">Chromophore</keyword>
<comment type="caution">
    <text evidence="6">The sequence shown here is derived from an EMBL/GenBank/DDBJ whole genome shotgun (WGS) entry which is preliminary data.</text>
</comment>
<dbReference type="InterPro" id="IPR000014">
    <property type="entry name" value="PAS"/>
</dbReference>
<feature type="non-terminal residue" evidence="6">
    <location>
        <position position="398"/>
    </location>
</feature>